<reference evidence="3" key="1">
    <citation type="journal article" date="2019" name="Int. J. Syst. Evol. Microbiol.">
        <title>The Global Catalogue of Microorganisms (GCM) 10K type strain sequencing project: providing services to taxonomists for standard genome sequencing and annotation.</title>
        <authorList>
            <consortium name="The Broad Institute Genomics Platform"/>
            <consortium name="The Broad Institute Genome Sequencing Center for Infectious Disease"/>
            <person name="Wu L."/>
            <person name="Ma J."/>
        </authorList>
    </citation>
    <scope>NUCLEOTIDE SEQUENCE [LARGE SCALE GENOMIC DNA]</scope>
    <source>
        <strain evidence="3">CCUG 53903</strain>
    </source>
</reference>
<comment type="caution">
    <text evidence="2">The sequence shown here is derived from an EMBL/GenBank/DDBJ whole genome shotgun (WGS) entry which is preliminary data.</text>
</comment>
<dbReference type="EMBL" id="JBHSPA010000036">
    <property type="protein sequence ID" value="MFC5828272.1"/>
    <property type="molecule type" value="Genomic_DNA"/>
</dbReference>
<evidence type="ECO:0000256" key="1">
    <source>
        <dbReference type="SAM" id="MobiDB-lite"/>
    </source>
</evidence>
<dbReference type="Proteomes" id="UP001596058">
    <property type="component" value="Unassembled WGS sequence"/>
</dbReference>
<organism evidence="2 3">
    <name type="scientific">Nonomuraea insulae</name>
    <dbReference type="NCBI Taxonomy" id="1616787"/>
    <lineage>
        <taxon>Bacteria</taxon>
        <taxon>Bacillati</taxon>
        <taxon>Actinomycetota</taxon>
        <taxon>Actinomycetes</taxon>
        <taxon>Streptosporangiales</taxon>
        <taxon>Streptosporangiaceae</taxon>
        <taxon>Nonomuraea</taxon>
    </lineage>
</organism>
<name>A0ABW1CRR3_9ACTN</name>
<evidence type="ECO:0000313" key="2">
    <source>
        <dbReference type="EMBL" id="MFC5828272.1"/>
    </source>
</evidence>
<dbReference type="RefSeq" id="WP_379517776.1">
    <property type="nucleotide sequence ID" value="NZ_JBHSPA010000036.1"/>
</dbReference>
<feature type="compositionally biased region" description="Basic residues" evidence="1">
    <location>
        <begin position="30"/>
        <end position="40"/>
    </location>
</feature>
<evidence type="ECO:0000313" key="3">
    <source>
        <dbReference type="Proteomes" id="UP001596058"/>
    </source>
</evidence>
<proteinExistence type="predicted"/>
<accession>A0ABW1CRR3</accession>
<sequence>MDLSGLSGAAPPGQAEAVPTREAAFPPADHRRRRPALGHRHGCDDALVEVRHPARVRGCSLDGSLPGSGGVHCSFTSNADRGRPHPWYRMNGREIGRVFGGRPETRDQITLGVFANNPYGGDEAMKAGFDAFGVG</sequence>
<feature type="region of interest" description="Disordered" evidence="1">
    <location>
        <begin position="1"/>
        <end position="40"/>
    </location>
</feature>
<gene>
    <name evidence="2" type="ORF">ACFPZ3_30765</name>
</gene>
<protein>
    <submittedName>
        <fullName evidence="2">Uncharacterized protein</fullName>
    </submittedName>
</protein>
<keyword evidence="3" id="KW-1185">Reference proteome</keyword>